<feature type="domain" description="Reverse transcriptase" evidence="1">
    <location>
        <begin position="2"/>
        <end position="151"/>
    </location>
</feature>
<sequence>MCVDYRDLNRASPKDNFPLPHIDMLVDNTTQHTFYFFMDGFFGYKIRMVEEDKEKTTFITMWRTFCYKVMPFGLKNARVTYQRAMVTLFHDMMRKEVEVYVDDMIIKSKMPDQHLEDLWKLFKRMQKYWLKLNPAKCTFEVKTGKLLGFIVNQRGIKLDLDKVKAIWNMPPPRTKTEPNIQTPPEELEDDQECQEAFEKVKHYLETPPVLVLAVPDKPLILYLTVLEESMGYILGQ</sequence>
<dbReference type="AlphaFoldDB" id="A0A371FXN2"/>
<proteinExistence type="predicted"/>
<name>A0A371FXN2_MUCPR</name>
<dbReference type="InterPro" id="IPR043128">
    <property type="entry name" value="Rev_trsase/Diguanyl_cyclase"/>
</dbReference>
<dbReference type="Gene3D" id="3.10.10.10">
    <property type="entry name" value="HIV Type 1 Reverse Transcriptase, subunit A, domain 1"/>
    <property type="match status" value="1"/>
</dbReference>
<reference evidence="2" key="1">
    <citation type="submission" date="2018-05" db="EMBL/GenBank/DDBJ databases">
        <title>Draft genome of Mucuna pruriens seed.</title>
        <authorList>
            <person name="Nnadi N.E."/>
            <person name="Vos R."/>
            <person name="Hasami M.H."/>
            <person name="Devisetty U.K."/>
            <person name="Aguiy J.C."/>
        </authorList>
    </citation>
    <scope>NUCLEOTIDE SEQUENCE [LARGE SCALE GENOMIC DNA]</scope>
    <source>
        <strain evidence="2">JCA_2017</strain>
    </source>
</reference>
<accession>A0A371FXN2</accession>
<dbReference type="Pfam" id="PF00078">
    <property type="entry name" value="RVT_1"/>
    <property type="match status" value="1"/>
</dbReference>
<dbReference type="InterPro" id="IPR043502">
    <property type="entry name" value="DNA/RNA_pol_sf"/>
</dbReference>
<comment type="caution">
    <text evidence="2">The sequence shown here is derived from an EMBL/GenBank/DDBJ whole genome shotgun (WGS) entry which is preliminary data.</text>
</comment>
<evidence type="ECO:0000313" key="2">
    <source>
        <dbReference type="EMBL" id="RDX83077.1"/>
    </source>
</evidence>
<dbReference type="PANTHER" id="PTHR24559:SF457">
    <property type="entry name" value="RNA-DIRECTED DNA POLYMERASE HOMOLOG"/>
    <property type="match status" value="1"/>
</dbReference>
<feature type="non-terminal residue" evidence="2">
    <location>
        <position position="1"/>
    </location>
</feature>
<evidence type="ECO:0000259" key="1">
    <source>
        <dbReference type="Pfam" id="PF00078"/>
    </source>
</evidence>
<protein>
    <recommendedName>
        <fullName evidence="1">Reverse transcriptase domain-containing protein</fullName>
    </recommendedName>
</protein>
<dbReference type="InterPro" id="IPR000477">
    <property type="entry name" value="RT_dom"/>
</dbReference>
<dbReference type="Gene3D" id="3.30.70.270">
    <property type="match status" value="1"/>
</dbReference>
<organism evidence="2 3">
    <name type="scientific">Mucuna pruriens</name>
    <name type="common">Velvet bean</name>
    <name type="synonym">Dolichos pruriens</name>
    <dbReference type="NCBI Taxonomy" id="157652"/>
    <lineage>
        <taxon>Eukaryota</taxon>
        <taxon>Viridiplantae</taxon>
        <taxon>Streptophyta</taxon>
        <taxon>Embryophyta</taxon>
        <taxon>Tracheophyta</taxon>
        <taxon>Spermatophyta</taxon>
        <taxon>Magnoliopsida</taxon>
        <taxon>eudicotyledons</taxon>
        <taxon>Gunneridae</taxon>
        <taxon>Pentapetalae</taxon>
        <taxon>rosids</taxon>
        <taxon>fabids</taxon>
        <taxon>Fabales</taxon>
        <taxon>Fabaceae</taxon>
        <taxon>Papilionoideae</taxon>
        <taxon>50 kb inversion clade</taxon>
        <taxon>NPAAA clade</taxon>
        <taxon>indigoferoid/millettioid clade</taxon>
        <taxon>Phaseoleae</taxon>
        <taxon>Mucuna</taxon>
    </lineage>
</organism>
<evidence type="ECO:0000313" key="3">
    <source>
        <dbReference type="Proteomes" id="UP000257109"/>
    </source>
</evidence>
<dbReference type="Proteomes" id="UP000257109">
    <property type="component" value="Unassembled WGS sequence"/>
</dbReference>
<dbReference type="SUPFAM" id="SSF56672">
    <property type="entry name" value="DNA/RNA polymerases"/>
    <property type="match status" value="1"/>
</dbReference>
<dbReference type="OrthoDB" id="1745495at2759"/>
<dbReference type="CDD" id="cd01647">
    <property type="entry name" value="RT_LTR"/>
    <property type="match status" value="1"/>
</dbReference>
<dbReference type="EMBL" id="QJKJ01007462">
    <property type="protein sequence ID" value="RDX83077.1"/>
    <property type="molecule type" value="Genomic_DNA"/>
</dbReference>
<dbReference type="PANTHER" id="PTHR24559">
    <property type="entry name" value="TRANSPOSON TY3-I GAG-POL POLYPROTEIN"/>
    <property type="match status" value="1"/>
</dbReference>
<dbReference type="InterPro" id="IPR053134">
    <property type="entry name" value="RNA-dir_DNA_polymerase"/>
</dbReference>
<keyword evidence="3" id="KW-1185">Reference proteome</keyword>
<gene>
    <name evidence="2" type="ORF">CR513_36040</name>
</gene>